<feature type="transmembrane region" description="Helical" evidence="5">
    <location>
        <begin position="105"/>
        <end position="136"/>
    </location>
</feature>
<reference evidence="7" key="1">
    <citation type="submission" date="2022-11" db="UniProtKB">
        <authorList>
            <consortium name="WormBaseParasite"/>
        </authorList>
    </citation>
    <scope>IDENTIFICATION</scope>
</reference>
<evidence type="ECO:0000256" key="5">
    <source>
        <dbReference type="SAM" id="Phobius"/>
    </source>
</evidence>
<proteinExistence type="predicted"/>
<dbReference type="InterPro" id="IPR005829">
    <property type="entry name" value="Sugar_transporter_CS"/>
</dbReference>
<protein>
    <submittedName>
        <fullName evidence="7">Major facilitator superfamily (MFS) profile domain-containing protein</fullName>
    </submittedName>
</protein>
<dbReference type="Pfam" id="PF00083">
    <property type="entry name" value="Sugar_tr"/>
    <property type="match status" value="1"/>
</dbReference>
<comment type="subcellular location">
    <subcellularLocation>
        <location evidence="1">Membrane</location>
        <topology evidence="1">Multi-pass membrane protein</topology>
    </subcellularLocation>
</comment>
<keyword evidence="2 5" id="KW-0812">Transmembrane</keyword>
<keyword evidence="3 5" id="KW-1133">Transmembrane helix</keyword>
<feature type="transmembrane region" description="Helical" evidence="5">
    <location>
        <begin position="432"/>
        <end position="451"/>
    </location>
</feature>
<dbReference type="PANTHER" id="PTHR23503">
    <property type="entry name" value="SOLUTE CARRIER FAMILY 2"/>
    <property type="match status" value="1"/>
</dbReference>
<keyword evidence="4 5" id="KW-0472">Membrane</keyword>
<evidence type="ECO:0000256" key="2">
    <source>
        <dbReference type="ARBA" id="ARBA00022692"/>
    </source>
</evidence>
<dbReference type="Proteomes" id="UP000887574">
    <property type="component" value="Unplaced"/>
</dbReference>
<dbReference type="Gene3D" id="1.20.1250.20">
    <property type="entry name" value="MFS general substrate transporter like domains"/>
    <property type="match status" value="1"/>
</dbReference>
<dbReference type="InterPro" id="IPR036259">
    <property type="entry name" value="MFS_trans_sf"/>
</dbReference>
<evidence type="ECO:0000256" key="3">
    <source>
        <dbReference type="ARBA" id="ARBA00022989"/>
    </source>
</evidence>
<feature type="transmembrane region" description="Helical" evidence="5">
    <location>
        <begin position="399"/>
        <end position="420"/>
    </location>
</feature>
<feature type="transmembrane region" description="Helical" evidence="5">
    <location>
        <begin position="307"/>
        <end position="330"/>
    </location>
</feature>
<feature type="transmembrane region" description="Helical" evidence="5">
    <location>
        <begin position="156"/>
        <end position="176"/>
    </location>
</feature>
<dbReference type="AlphaFoldDB" id="A0A915DFJ8"/>
<evidence type="ECO:0000313" key="6">
    <source>
        <dbReference type="Proteomes" id="UP000887574"/>
    </source>
</evidence>
<feature type="transmembrane region" description="Helical" evidence="5">
    <location>
        <begin position="71"/>
        <end position="93"/>
    </location>
</feature>
<evidence type="ECO:0000256" key="4">
    <source>
        <dbReference type="ARBA" id="ARBA00023136"/>
    </source>
</evidence>
<sequence>MVPNAGPLFIISIVSFASNWQFGYQITYINTAAPDFYAFANDAYQRNSWQGFGNSTSQATYLPYEKWSQQWSLIVSSFYPGTFLGFVLVPFLIRRVGVKKSLIFSAYPAVLGCFIQLFVQLSSSIGGNLLVLNLILGRFLASTEKHRPFLSSLQQVSQALSTLIGLLVGSESIIPLGALKIQWLQILGIVPICVFIVVLVLLPDTPLHLLEDSKKREKPIDFNLKNEIIKSATFYYGDPLELSIKDNDFGKWDNMENPEFDNLATFENLKGLLIGSLAAISFSFTADDIIDSYSSQLLYKSVGTGSYAQAITVFLGAWLLIASIFGAFIVDRFGRKRVLIFGLIGTAFSNLVAALGSAKGSVVVVTIGFAFTKTFIGVGAGAPAWFLTSELVSPGAICICQSISTGSLLITTGFITLLFLPLQQVIGGSYSILILASVPAFVVALLLIIFLPEPKIKVTTKFATNYKQSVLRSLFWPISIQ</sequence>
<feature type="transmembrane region" description="Helical" evidence="5">
    <location>
        <begin position="183"/>
        <end position="202"/>
    </location>
</feature>
<dbReference type="WBParaSite" id="jg18922.1">
    <property type="protein sequence ID" value="jg18922.1"/>
    <property type="gene ID" value="jg18922"/>
</dbReference>
<dbReference type="PROSITE" id="PS00216">
    <property type="entry name" value="SUGAR_TRANSPORT_1"/>
    <property type="match status" value="1"/>
</dbReference>
<evidence type="ECO:0000256" key="1">
    <source>
        <dbReference type="ARBA" id="ARBA00004141"/>
    </source>
</evidence>
<dbReference type="PANTHER" id="PTHR23503:SF11">
    <property type="entry name" value="MAJOR FACILITATOR SUPERFAMILY (MFS) PROFILE DOMAIN-CONTAINING PROTEIN"/>
    <property type="match status" value="1"/>
</dbReference>
<dbReference type="GO" id="GO:0015149">
    <property type="term" value="F:hexose transmembrane transporter activity"/>
    <property type="evidence" value="ECO:0007669"/>
    <property type="project" value="TreeGrafter"/>
</dbReference>
<organism evidence="6 7">
    <name type="scientific">Ditylenchus dipsaci</name>
    <dbReference type="NCBI Taxonomy" id="166011"/>
    <lineage>
        <taxon>Eukaryota</taxon>
        <taxon>Metazoa</taxon>
        <taxon>Ecdysozoa</taxon>
        <taxon>Nematoda</taxon>
        <taxon>Chromadorea</taxon>
        <taxon>Rhabditida</taxon>
        <taxon>Tylenchina</taxon>
        <taxon>Tylenchomorpha</taxon>
        <taxon>Sphaerularioidea</taxon>
        <taxon>Anguinidae</taxon>
        <taxon>Anguininae</taxon>
        <taxon>Ditylenchus</taxon>
    </lineage>
</organism>
<dbReference type="SUPFAM" id="SSF103473">
    <property type="entry name" value="MFS general substrate transporter"/>
    <property type="match status" value="1"/>
</dbReference>
<dbReference type="GO" id="GO:0016020">
    <property type="term" value="C:membrane"/>
    <property type="evidence" value="ECO:0007669"/>
    <property type="project" value="UniProtKB-SubCell"/>
</dbReference>
<dbReference type="InterPro" id="IPR045263">
    <property type="entry name" value="GLUT"/>
</dbReference>
<name>A0A915DFJ8_9BILA</name>
<accession>A0A915DFJ8</accession>
<feature type="transmembrane region" description="Helical" evidence="5">
    <location>
        <begin position="337"/>
        <end position="356"/>
    </location>
</feature>
<feature type="transmembrane region" description="Helical" evidence="5">
    <location>
        <begin position="362"/>
        <end position="387"/>
    </location>
</feature>
<evidence type="ECO:0000313" key="7">
    <source>
        <dbReference type="WBParaSite" id="jg18922.1"/>
    </source>
</evidence>
<keyword evidence="6" id="KW-1185">Reference proteome</keyword>
<dbReference type="InterPro" id="IPR005828">
    <property type="entry name" value="MFS_sugar_transport-like"/>
</dbReference>